<dbReference type="OrthoDB" id="9896733at2"/>
<protein>
    <recommendedName>
        <fullName evidence="4">Lipocalin-like domain-containing protein</fullName>
    </recommendedName>
</protein>
<evidence type="ECO:0000313" key="3">
    <source>
        <dbReference type="Proteomes" id="UP000441399"/>
    </source>
</evidence>
<dbReference type="Proteomes" id="UP000441399">
    <property type="component" value="Unassembled WGS sequence"/>
</dbReference>
<keyword evidence="3" id="KW-1185">Reference proteome</keyword>
<organism evidence="2 3">
    <name type="scientific">BD1-7 clade bacterium</name>
    <dbReference type="NCBI Taxonomy" id="2029982"/>
    <lineage>
        <taxon>Bacteria</taxon>
        <taxon>Pseudomonadati</taxon>
        <taxon>Pseudomonadota</taxon>
        <taxon>Gammaproteobacteria</taxon>
        <taxon>Cellvibrionales</taxon>
        <taxon>Spongiibacteraceae</taxon>
        <taxon>BD1-7 clade</taxon>
    </lineage>
</organism>
<accession>A0A5S9QY41</accession>
<name>A0A5S9QY41_9GAMM</name>
<keyword evidence="1" id="KW-0732">Signal</keyword>
<evidence type="ECO:0000256" key="1">
    <source>
        <dbReference type="SAM" id="SignalP"/>
    </source>
</evidence>
<dbReference type="AlphaFoldDB" id="A0A5S9QY41"/>
<dbReference type="EMBL" id="CACSIO010000056">
    <property type="protein sequence ID" value="CAA0123867.1"/>
    <property type="molecule type" value="Genomic_DNA"/>
</dbReference>
<evidence type="ECO:0008006" key="4">
    <source>
        <dbReference type="Google" id="ProtNLM"/>
    </source>
</evidence>
<feature type="signal peptide" evidence="1">
    <location>
        <begin position="1"/>
        <end position="33"/>
    </location>
</feature>
<feature type="chain" id="PRO_5024928030" description="Lipocalin-like domain-containing protein" evidence="1">
    <location>
        <begin position="34"/>
        <end position="228"/>
    </location>
</feature>
<sequence length="228" mass="24668">MRYLVRAMRVCISLLSPAVLVLTAVLASHAATAQQNTTALQGKWLVKAVDGRYRADLGYWSFSSSELTQAQSGQPFETNAYQLNGDTLSVNGSSVKILRFAGGVMEVQDGAHSLIMQKLGASMGIPKTPRAVTKPPARPALSQEQCYLAVEHAYADLQQMVEAGRVNVEQGLMPEERLQEAEATAKRMRNDITVKDCLAATTPASITLYRCLSSADTSLTECAARTSR</sequence>
<proteinExistence type="predicted"/>
<evidence type="ECO:0000313" key="2">
    <source>
        <dbReference type="EMBL" id="CAA0123867.1"/>
    </source>
</evidence>
<gene>
    <name evidence="2" type="ORF">OPDIPICF_02895</name>
</gene>
<reference evidence="2 3" key="1">
    <citation type="submission" date="2019-11" db="EMBL/GenBank/DDBJ databases">
        <authorList>
            <person name="Holert J."/>
        </authorList>
    </citation>
    <scope>NUCLEOTIDE SEQUENCE [LARGE SCALE GENOMIC DNA]</scope>
    <source>
        <strain evidence="2">SB11_3</strain>
    </source>
</reference>